<evidence type="ECO:0000256" key="1">
    <source>
        <dbReference type="SAM" id="MobiDB-lite"/>
    </source>
</evidence>
<feature type="region of interest" description="Disordered" evidence="1">
    <location>
        <begin position="100"/>
        <end position="120"/>
    </location>
</feature>
<evidence type="ECO:0000313" key="3">
    <source>
        <dbReference type="Proteomes" id="UP001432039"/>
    </source>
</evidence>
<protein>
    <recommendedName>
        <fullName evidence="4">Bacterial CdiA-CT RNAse A domain-containing protein</fullName>
    </recommendedName>
</protein>
<keyword evidence="3" id="KW-1185">Reference proteome</keyword>
<dbReference type="Proteomes" id="UP001432039">
    <property type="component" value="Chromosome"/>
</dbReference>
<proteinExistence type="predicted"/>
<gene>
    <name evidence="2" type="ORF">OG517_15015</name>
</gene>
<sequence>MKWDLSHSQTKSDVNWSGKSRSSWEISSAEYDITFSGGIHLTGKRMLRLDADPDTGTVDSVHIIYPKMSTDDAYRAAKELAKELSMDTVNVDRWYKQRTGGREAGHEDVMSTSGMSPAKHTPGTPYIDASLLYSFEDEKPTFIDLSFYWPKTEK</sequence>
<evidence type="ECO:0008006" key="4">
    <source>
        <dbReference type="Google" id="ProtNLM"/>
    </source>
</evidence>
<feature type="compositionally biased region" description="Basic and acidic residues" evidence="1">
    <location>
        <begin position="100"/>
        <end position="109"/>
    </location>
</feature>
<evidence type="ECO:0000313" key="2">
    <source>
        <dbReference type="EMBL" id="WUQ12638.1"/>
    </source>
</evidence>
<dbReference type="EMBL" id="CP108090">
    <property type="protein sequence ID" value="WUQ12638.1"/>
    <property type="molecule type" value="Genomic_DNA"/>
</dbReference>
<name>A0ABZ1TCE6_STRVG</name>
<accession>A0ABZ1TCE6</accession>
<reference evidence="2" key="1">
    <citation type="submission" date="2022-10" db="EMBL/GenBank/DDBJ databases">
        <title>The complete genomes of actinobacterial strains from the NBC collection.</title>
        <authorList>
            <person name="Joergensen T.S."/>
            <person name="Alvarez Arevalo M."/>
            <person name="Sterndorff E.B."/>
            <person name="Faurdal D."/>
            <person name="Vuksanovic O."/>
            <person name="Mourched A.-S."/>
            <person name="Charusanti P."/>
            <person name="Shaw S."/>
            <person name="Blin K."/>
            <person name="Weber T."/>
        </authorList>
    </citation>
    <scope>NUCLEOTIDE SEQUENCE</scope>
    <source>
        <strain evidence="2">NBC_00248</strain>
    </source>
</reference>
<organism evidence="2 3">
    <name type="scientific">Streptomyces virginiae</name>
    <name type="common">Streptomyces cinnamonensis</name>
    <dbReference type="NCBI Taxonomy" id="1961"/>
    <lineage>
        <taxon>Bacteria</taxon>
        <taxon>Bacillati</taxon>
        <taxon>Actinomycetota</taxon>
        <taxon>Actinomycetes</taxon>
        <taxon>Kitasatosporales</taxon>
        <taxon>Streptomycetaceae</taxon>
        <taxon>Streptomyces</taxon>
    </lineage>
</organism>
<dbReference type="RefSeq" id="WP_328961851.1">
    <property type="nucleotide sequence ID" value="NZ_CP108090.1"/>
</dbReference>